<dbReference type="Pfam" id="PF00566">
    <property type="entry name" value="RabGAP-TBC"/>
    <property type="match status" value="1"/>
</dbReference>
<dbReference type="Gene3D" id="1.10.472.80">
    <property type="entry name" value="Ypt/Rab-GAP domain of gyp1p, domain 3"/>
    <property type="match status" value="1"/>
</dbReference>
<dbReference type="AlphaFoldDB" id="A0A0F7SVG8"/>
<evidence type="ECO:0000256" key="1">
    <source>
        <dbReference type="SAM" id="MobiDB-lite"/>
    </source>
</evidence>
<dbReference type="InterPro" id="IPR000195">
    <property type="entry name" value="Rab-GAP-TBC_dom"/>
</dbReference>
<feature type="compositionally biased region" description="Basic and acidic residues" evidence="1">
    <location>
        <begin position="168"/>
        <end position="177"/>
    </location>
</feature>
<dbReference type="FunFam" id="1.10.472.80:FF:000001">
    <property type="entry name" value="TBC1 domain family member 22B"/>
    <property type="match status" value="1"/>
</dbReference>
<dbReference type="Gene3D" id="1.10.8.270">
    <property type="entry name" value="putative rabgap domain of human tbc1 domain family member 14 like domains"/>
    <property type="match status" value="1"/>
</dbReference>
<feature type="compositionally biased region" description="Polar residues" evidence="1">
    <location>
        <begin position="7"/>
        <end position="19"/>
    </location>
</feature>
<dbReference type="Gene3D" id="1.10.10.750">
    <property type="entry name" value="Ypt/Rab-GAP domain of gyp1p, domain 1"/>
    <property type="match status" value="1"/>
</dbReference>
<protein>
    <submittedName>
        <fullName evidence="3">Tbc1 domain family protein</fullName>
    </submittedName>
</protein>
<dbReference type="InterPro" id="IPR035969">
    <property type="entry name" value="Rab-GAP_TBC_sf"/>
</dbReference>
<dbReference type="PANTHER" id="PTHR22957">
    <property type="entry name" value="TBC1 DOMAIN FAMILY MEMBER GTPASE-ACTIVATING PROTEIN"/>
    <property type="match status" value="1"/>
</dbReference>
<organism evidence="3">
    <name type="scientific">Phaffia rhodozyma</name>
    <name type="common">Yeast</name>
    <name type="synonym">Xanthophyllomyces dendrorhous</name>
    <dbReference type="NCBI Taxonomy" id="264483"/>
    <lineage>
        <taxon>Eukaryota</taxon>
        <taxon>Fungi</taxon>
        <taxon>Dikarya</taxon>
        <taxon>Basidiomycota</taxon>
        <taxon>Agaricomycotina</taxon>
        <taxon>Tremellomycetes</taxon>
        <taxon>Cystofilobasidiales</taxon>
        <taxon>Mrakiaceae</taxon>
        <taxon>Phaffia</taxon>
    </lineage>
</organism>
<dbReference type="GO" id="GO:0005794">
    <property type="term" value="C:Golgi apparatus"/>
    <property type="evidence" value="ECO:0007669"/>
    <property type="project" value="TreeGrafter"/>
</dbReference>
<name>A0A0F7SVG8_PHARH</name>
<evidence type="ECO:0000259" key="2">
    <source>
        <dbReference type="PROSITE" id="PS50086"/>
    </source>
</evidence>
<accession>A0A0F7SVG8</accession>
<reference evidence="3" key="1">
    <citation type="submission" date="2014-08" db="EMBL/GenBank/DDBJ databases">
        <authorList>
            <person name="Sharma Rahul"/>
            <person name="Thines Marco"/>
        </authorList>
    </citation>
    <scope>NUCLEOTIDE SEQUENCE</scope>
</reference>
<sequence>MSRIYPSHQSNSSNNSKVGQQRWDQDDAWDSASDSEDPVVPKTAYVSKPSTSASASGSGSGSTLGSTSSTSKTKQYPTPTPSSFTGGSHTKPHAQTEAQAQLTNTVSSLSLGSRPAGPSRTPSSFLSSLGGVGRRAASSSATSLSLPHRLKSGGEDEDVISDSVRLTSKKDDHKREPSGAAYEVLVSDPSIGLGITGGDGEDIGDDEEEAPAEPKGGVMKADIEHILADPVHTLRKAKEASNFQTPEQIGSPSLICSPGGNRLGRVQSLRTRRTREKLEKLLLNGLGVDSGELKSLAWNGVPNELRPIVWQMLLGYLPLPTAPRMTTLSRKRNEYQELSRLAFKNGTKSLDQQIWHQIVIDVPRTRPGVPLWSMEPAMRSLERILYVWAIRHPASGYVQGINDLVIPFFQIFLSAYIETDPETFDIAQLPPHILSAIEADSFWCLSKLLDGIQDNYIFAQPGIHRSVRKMAELVGRIDPPLASHMEEQGVEFMQFAFRWMNCLLMREISMQATIRMWDTYLAEGAEAFSQFHLYVCSAFLVNWSQELMKKDFQEIIMYLQSLPTQNWTDVEVRVLLSEAYVLMKVWQDADAHFTGTVSAGGGMGGLTESIEYSTTSTVASISSESFALSSSAHARSNTYIHWISWLFV</sequence>
<feature type="compositionally biased region" description="Acidic residues" evidence="1">
    <location>
        <begin position="26"/>
        <end position="37"/>
    </location>
</feature>
<feature type="domain" description="Rab-GAP TBC" evidence="2">
    <location>
        <begin position="300"/>
        <end position="524"/>
    </location>
</feature>
<dbReference type="FunFam" id="1.10.8.270:FF:000037">
    <property type="entry name" value="TBC1 domain family member 22A"/>
    <property type="match status" value="1"/>
</dbReference>
<dbReference type="SUPFAM" id="SSF47923">
    <property type="entry name" value="Ypt/Rab-GAP domain of gyp1p"/>
    <property type="match status" value="2"/>
</dbReference>
<dbReference type="EMBL" id="LN483166">
    <property type="protein sequence ID" value="CED84754.1"/>
    <property type="molecule type" value="Genomic_DNA"/>
</dbReference>
<feature type="compositionally biased region" description="Low complexity" evidence="1">
    <location>
        <begin position="47"/>
        <end position="83"/>
    </location>
</feature>
<dbReference type="GO" id="GO:0005096">
    <property type="term" value="F:GTPase activator activity"/>
    <property type="evidence" value="ECO:0007669"/>
    <property type="project" value="TreeGrafter"/>
</dbReference>
<dbReference type="PROSITE" id="PS50086">
    <property type="entry name" value="TBC_RABGAP"/>
    <property type="match status" value="1"/>
</dbReference>
<dbReference type="SMART" id="SM00164">
    <property type="entry name" value="TBC"/>
    <property type="match status" value="1"/>
</dbReference>
<proteinExistence type="predicted"/>
<dbReference type="PANTHER" id="PTHR22957:SF26">
    <property type="entry name" value="LD44506P"/>
    <property type="match status" value="1"/>
</dbReference>
<feature type="region of interest" description="Disordered" evidence="1">
    <location>
        <begin position="1"/>
        <end position="179"/>
    </location>
</feature>
<feature type="compositionally biased region" description="Polar residues" evidence="1">
    <location>
        <begin position="96"/>
        <end position="111"/>
    </location>
</feature>
<evidence type="ECO:0000313" key="3">
    <source>
        <dbReference type="EMBL" id="CED84754.1"/>
    </source>
</evidence>
<feature type="compositionally biased region" description="Low complexity" evidence="1">
    <location>
        <begin position="134"/>
        <end position="146"/>
    </location>
</feature>